<feature type="domain" description="CBS" evidence="4">
    <location>
        <begin position="72"/>
        <end position="128"/>
    </location>
</feature>
<sequence length="144" mass="15772">MDKIRDVMTKDVECCTLLDNVFEVAVKMKDLNVGAIPIVDNEKLVGMITDRDIVVRGVAEKNPGSTKVEEIMSGEMITCTPDTSTKEAAGLMSKHQIRRLPVVENDKLVGIVALGDLAVRKRSDEQAGRALSDISETNETGYQH</sequence>
<evidence type="ECO:0000256" key="2">
    <source>
        <dbReference type="PROSITE-ProRule" id="PRU00703"/>
    </source>
</evidence>
<feature type="domain" description="CBS" evidence="4">
    <location>
        <begin position="8"/>
        <end position="64"/>
    </location>
</feature>
<accession>A0ABU5IU43</accession>
<dbReference type="CDD" id="cd04622">
    <property type="entry name" value="CBS_pair_HRP1_like"/>
    <property type="match status" value="1"/>
</dbReference>
<keyword evidence="6" id="KW-1185">Reference proteome</keyword>
<feature type="compositionally biased region" description="Polar residues" evidence="3">
    <location>
        <begin position="134"/>
        <end position="144"/>
    </location>
</feature>
<organism evidence="5 6">
    <name type="scientific">Robertmurraya mangrovi</name>
    <dbReference type="NCBI Taxonomy" id="3098077"/>
    <lineage>
        <taxon>Bacteria</taxon>
        <taxon>Bacillati</taxon>
        <taxon>Bacillota</taxon>
        <taxon>Bacilli</taxon>
        <taxon>Bacillales</taxon>
        <taxon>Bacillaceae</taxon>
        <taxon>Robertmurraya</taxon>
    </lineage>
</organism>
<evidence type="ECO:0000256" key="3">
    <source>
        <dbReference type="SAM" id="MobiDB-lite"/>
    </source>
</evidence>
<dbReference type="Gene3D" id="3.10.580.10">
    <property type="entry name" value="CBS-domain"/>
    <property type="match status" value="1"/>
</dbReference>
<protein>
    <submittedName>
        <fullName evidence="5">CBS domain-containing protein</fullName>
    </submittedName>
</protein>
<dbReference type="InterPro" id="IPR051257">
    <property type="entry name" value="Diverse_CBS-Domain"/>
</dbReference>
<gene>
    <name evidence="5" type="ORF">SM124_02760</name>
</gene>
<evidence type="ECO:0000256" key="1">
    <source>
        <dbReference type="ARBA" id="ARBA00023122"/>
    </source>
</evidence>
<feature type="region of interest" description="Disordered" evidence="3">
    <location>
        <begin position="125"/>
        <end position="144"/>
    </location>
</feature>
<proteinExistence type="predicted"/>
<dbReference type="EMBL" id="JAXOFX010000001">
    <property type="protein sequence ID" value="MDZ5470664.1"/>
    <property type="molecule type" value="Genomic_DNA"/>
</dbReference>
<dbReference type="PANTHER" id="PTHR43080">
    <property type="entry name" value="CBS DOMAIN-CONTAINING PROTEIN CBSX3, MITOCHONDRIAL"/>
    <property type="match status" value="1"/>
</dbReference>
<dbReference type="Proteomes" id="UP001290455">
    <property type="component" value="Unassembled WGS sequence"/>
</dbReference>
<evidence type="ECO:0000259" key="4">
    <source>
        <dbReference type="PROSITE" id="PS51371"/>
    </source>
</evidence>
<dbReference type="InterPro" id="IPR046342">
    <property type="entry name" value="CBS_dom_sf"/>
</dbReference>
<dbReference type="InterPro" id="IPR000644">
    <property type="entry name" value="CBS_dom"/>
</dbReference>
<dbReference type="SMART" id="SM00116">
    <property type="entry name" value="CBS"/>
    <property type="match status" value="2"/>
</dbReference>
<evidence type="ECO:0000313" key="6">
    <source>
        <dbReference type="Proteomes" id="UP001290455"/>
    </source>
</evidence>
<reference evidence="5 6" key="1">
    <citation type="submission" date="2023-11" db="EMBL/GenBank/DDBJ databases">
        <title>Bacillus jintuensis, isolated from a mudflat on the Beibu Gulf coast.</title>
        <authorList>
            <person name="Li M."/>
        </authorList>
    </citation>
    <scope>NUCLEOTIDE SEQUENCE [LARGE SCALE GENOMIC DNA]</scope>
    <source>
        <strain evidence="5 6">31A1R</strain>
    </source>
</reference>
<dbReference type="PANTHER" id="PTHR43080:SF2">
    <property type="entry name" value="CBS DOMAIN-CONTAINING PROTEIN"/>
    <property type="match status" value="1"/>
</dbReference>
<dbReference type="PROSITE" id="PS51371">
    <property type="entry name" value="CBS"/>
    <property type="match status" value="2"/>
</dbReference>
<dbReference type="SUPFAM" id="SSF54631">
    <property type="entry name" value="CBS-domain pair"/>
    <property type="match status" value="1"/>
</dbReference>
<keyword evidence="1 2" id="KW-0129">CBS domain</keyword>
<dbReference type="Pfam" id="PF00571">
    <property type="entry name" value="CBS"/>
    <property type="match status" value="2"/>
</dbReference>
<comment type="caution">
    <text evidence="5">The sequence shown here is derived from an EMBL/GenBank/DDBJ whole genome shotgun (WGS) entry which is preliminary data.</text>
</comment>
<name>A0ABU5IU43_9BACI</name>
<evidence type="ECO:0000313" key="5">
    <source>
        <dbReference type="EMBL" id="MDZ5470664.1"/>
    </source>
</evidence>
<dbReference type="RefSeq" id="WP_322444957.1">
    <property type="nucleotide sequence ID" value="NZ_JAXOFX010000001.1"/>
</dbReference>